<dbReference type="Proteomes" id="UP001054837">
    <property type="component" value="Unassembled WGS sequence"/>
</dbReference>
<dbReference type="AlphaFoldDB" id="A0AAV4W519"/>
<gene>
    <name evidence="1" type="ORF">CDAR_370231</name>
</gene>
<evidence type="ECO:0000313" key="1">
    <source>
        <dbReference type="EMBL" id="GIY77827.1"/>
    </source>
</evidence>
<organism evidence="1 2">
    <name type="scientific">Caerostris darwini</name>
    <dbReference type="NCBI Taxonomy" id="1538125"/>
    <lineage>
        <taxon>Eukaryota</taxon>
        <taxon>Metazoa</taxon>
        <taxon>Ecdysozoa</taxon>
        <taxon>Arthropoda</taxon>
        <taxon>Chelicerata</taxon>
        <taxon>Arachnida</taxon>
        <taxon>Araneae</taxon>
        <taxon>Araneomorphae</taxon>
        <taxon>Entelegynae</taxon>
        <taxon>Araneoidea</taxon>
        <taxon>Araneidae</taxon>
        <taxon>Caerostris</taxon>
    </lineage>
</organism>
<sequence length="100" mass="11840">MLNCKEVCHQKSDTIFDIRVCLRTVSDLFLIRSRMADVQEVCGISISCTTRTTARCMLRFRDDVFDIFWCIRWTYMCFSFYAEHHHLSNSQHDNNCIDSS</sequence>
<comment type="caution">
    <text evidence="1">The sequence shown here is derived from an EMBL/GenBank/DDBJ whole genome shotgun (WGS) entry which is preliminary data.</text>
</comment>
<dbReference type="EMBL" id="BPLQ01014182">
    <property type="protein sequence ID" value="GIY77827.1"/>
    <property type="molecule type" value="Genomic_DNA"/>
</dbReference>
<proteinExistence type="predicted"/>
<evidence type="ECO:0000313" key="2">
    <source>
        <dbReference type="Proteomes" id="UP001054837"/>
    </source>
</evidence>
<accession>A0AAV4W519</accession>
<reference evidence="1 2" key="1">
    <citation type="submission" date="2021-06" db="EMBL/GenBank/DDBJ databases">
        <title>Caerostris darwini draft genome.</title>
        <authorList>
            <person name="Kono N."/>
            <person name="Arakawa K."/>
        </authorList>
    </citation>
    <scope>NUCLEOTIDE SEQUENCE [LARGE SCALE GENOMIC DNA]</scope>
</reference>
<keyword evidence="2" id="KW-1185">Reference proteome</keyword>
<protein>
    <submittedName>
        <fullName evidence="1">Uncharacterized protein</fullName>
    </submittedName>
</protein>
<name>A0AAV4W519_9ARAC</name>